<dbReference type="Proteomes" id="UP000318567">
    <property type="component" value="Unassembled WGS sequence"/>
</dbReference>
<proteinExistence type="predicted"/>
<organism evidence="1 2">
    <name type="scientific">Klebsiella pasteurii</name>
    <dbReference type="NCBI Taxonomy" id="2587529"/>
    <lineage>
        <taxon>Bacteria</taxon>
        <taxon>Pseudomonadati</taxon>
        <taxon>Pseudomonadota</taxon>
        <taxon>Gammaproteobacteria</taxon>
        <taxon>Enterobacterales</taxon>
        <taxon>Enterobacteriaceae</taxon>
        <taxon>Klebsiella/Raoultella group</taxon>
        <taxon>Klebsiella</taxon>
    </lineage>
</organism>
<evidence type="ECO:0000313" key="2">
    <source>
        <dbReference type="Proteomes" id="UP000318567"/>
    </source>
</evidence>
<gene>
    <name evidence="1" type="ORF">SB6410_04089</name>
</gene>
<sequence length="42" mass="4687">MIAIYVPMPKDTRNTTKIPKSATSKDVQIDIKLIVLRASLDT</sequence>
<evidence type="ECO:0000313" key="1">
    <source>
        <dbReference type="EMBL" id="VUS91849.1"/>
    </source>
</evidence>
<protein>
    <submittedName>
        <fullName evidence="1">Uncharacterized protein</fullName>
    </submittedName>
</protein>
<name>A0A9Q9SCN4_9ENTR</name>
<dbReference type="AlphaFoldDB" id="A0A9Q9SCN4"/>
<dbReference type="EMBL" id="CABGGO010000029">
    <property type="protein sequence ID" value="VUS91849.1"/>
    <property type="molecule type" value="Genomic_DNA"/>
</dbReference>
<comment type="caution">
    <text evidence="1">The sequence shown here is derived from an EMBL/GenBank/DDBJ whole genome shotgun (WGS) entry which is preliminary data.</text>
</comment>
<reference evidence="1 2" key="1">
    <citation type="submission" date="2019-07" db="EMBL/GenBank/DDBJ databases">
        <authorList>
            <person name="Brisse S."/>
            <person name="Rodrigues C."/>
            <person name="Thorpe H."/>
        </authorList>
    </citation>
    <scope>NUCLEOTIDE SEQUENCE [LARGE SCALE GENOMIC DNA]</scope>
    <source>
        <strain evidence="1">SB6410</strain>
    </source>
</reference>
<accession>A0A9Q9SCN4</accession>